<accession>A0A975UC57</accession>
<keyword evidence="1" id="KW-0732">Signal</keyword>
<dbReference type="Pfam" id="PF12266">
    <property type="entry name" value="DUF3613"/>
    <property type="match status" value="1"/>
</dbReference>
<organism evidence="2 3">
    <name type="scientific">Vibrio ostreae</name>
    <dbReference type="NCBI Taxonomy" id="2841925"/>
    <lineage>
        <taxon>Bacteria</taxon>
        <taxon>Pseudomonadati</taxon>
        <taxon>Pseudomonadota</taxon>
        <taxon>Gammaproteobacteria</taxon>
        <taxon>Vibrionales</taxon>
        <taxon>Vibrionaceae</taxon>
        <taxon>Vibrio</taxon>
    </lineage>
</organism>
<dbReference type="RefSeq" id="WP_136482955.1">
    <property type="nucleotide sequence ID" value="NZ_CP076643.1"/>
</dbReference>
<dbReference type="InterPro" id="IPR022053">
    <property type="entry name" value="DUF3613"/>
</dbReference>
<name>A0A975UC57_9VIBR</name>
<evidence type="ECO:0000313" key="3">
    <source>
        <dbReference type="Proteomes" id="UP000694232"/>
    </source>
</evidence>
<gene>
    <name evidence="2" type="ORF">KNV97_08660</name>
</gene>
<dbReference type="EMBL" id="CP076643">
    <property type="protein sequence ID" value="QXO18336.1"/>
    <property type="molecule type" value="Genomic_DNA"/>
</dbReference>
<proteinExistence type="predicted"/>
<evidence type="ECO:0000313" key="2">
    <source>
        <dbReference type="EMBL" id="QXO18336.1"/>
    </source>
</evidence>
<protein>
    <submittedName>
        <fullName evidence="2">DUF3613 domain-containing protein</fullName>
    </submittedName>
</protein>
<feature type="chain" id="PRO_5038069932" evidence="1">
    <location>
        <begin position="20"/>
        <end position="88"/>
    </location>
</feature>
<dbReference type="KEGG" id="vos:KNV97_08660"/>
<evidence type="ECO:0000256" key="1">
    <source>
        <dbReference type="SAM" id="SignalP"/>
    </source>
</evidence>
<reference evidence="2" key="1">
    <citation type="submission" date="2021-06" db="EMBL/GenBank/DDBJ databases">
        <title>Vibrio nov. sp., novel gut bacterium isolated from Yellow Sea oyster.</title>
        <authorList>
            <person name="Muhammad N."/>
            <person name="Nguyen T.H."/>
            <person name="Lee Y.-J."/>
            <person name="Ko J."/>
            <person name="Kim S.-G."/>
        </authorList>
    </citation>
    <scope>NUCLEOTIDE SEQUENCE</scope>
    <source>
        <strain evidence="2">OG9-811</strain>
    </source>
</reference>
<sequence length="88" mass="9814">MKALFLLVSVITYASATVAQTLPAKPQKGEEVTGQQTRIWLQIQRQNMLATSHKDTLTPEAAKATQQRAEKSFSHAIPEKFIKNDFGE</sequence>
<dbReference type="Proteomes" id="UP000694232">
    <property type="component" value="Chromosome 1"/>
</dbReference>
<dbReference type="AlphaFoldDB" id="A0A975UC57"/>
<feature type="signal peptide" evidence="1">
    <location>
        <begin position="1"/>
        <end position="19"/>
    </location>
</feature>
<keyword evidence="3" id="KW-1185">Reference proteome</keyword>